<keyword evidence="6 10" id="KW-0653">Protein transport</keyword>
<evidence type="ECO:0000256" key="9">
    <source>
        <dbReference type="ARBA" id="ARBA00023329"/>
    </source>
</evidence>
<reference evidence="13" key="1">
    <citation type="submission" date="2012-09" db="EMBL/GenBank/DDBJ databases">
        <authorList>
            <person name="Martin A.A."/>
        </authorList>
    </citation>
    <scope>NUCLEOTIDE SEQUENCE</scope>
</reference>
<keyword evidence="13" id="KW-1185">Reference proteome</keyword>
<accession>A0A0K0DL55</accession>
<dbReference type="GO" id="GO:0006888">
    <property type="term" value="P:endoplasmic reticulum to Golgi vesicle-mediated transport"/>
    <property type="evidence" value="ECO:0007669"/>
    <property type="project" value="TreeGrafter"/>
</dbReference>
<evidence type="ECO:0000256" key="10">
    <source>
        <dbReference type="RuleBase" id="RU364018"/>
    </source>
</evidence>
<reference evidence="14" key="2">
    <citation type="submission" date="2017-02" db="UniProtKB">
        <authorList>
            <consortium name="WormBaseParasite"/>
        </authorList>
    </citation>
    <scope>IDENTIFICATION</scope>
</reference>
<dbReference type="Pfam" id="PF01217">
    <property type="entry name" value="Clat_adaptor_s"/>
    <property type="match status" value="1"/>
</dbReference>
<dbReference type="GO" id="GO:0000139">
    <property type="term" value="C:Golgi membrane"/>
    <property type="evidence" value="ECO:0007669"/>
    <property type="project" value="UniProtKB-SubCell"/>
</dbReference>
<evidence type="ECO:0000256" key="11">
    <source>
        <dbReference type="RuleBase" id="RU366052"/>
    </source>
</evidence>
<comment type="subunit">
    <text evidence="2 10">Oligomeric complex that consists of at least the alpha, beta, beta', gamma, delta, epsilon and zeta subunits.</text>
</comment>
<feature type="domain" description="MHD" evidence="12">
    <location>
        <begin position="275"/>
        <end position="541"/>
    </location>
</feature>
<dbReference type="InterPro" id="IPR027059">
    <property type="entry name" value="Coatomer_dsu"/>
</dbReference>
<dbReference type="CDD" id="cd14830">
    <property type="entry name" value="Delta_COP_N"/>
    <property type="match status" value="1"/>
</dbReference>
<keyword evidence="7 10" id="KW-0333">Golgi apparatus</keyword>
<dbReference type="PROSITE" id="PS51072">
    <property type="entry name" value="MHD"/>
    <property type="match status" value="1"/>
</dbReference>
<dbReference type="InterPro" id="IPR028565">
    <property type="entry name" value="MHD"/>
</dbReference>
<dbReference type="SUPFAM" id="SSF64356">
    <property type="entry name" value="SNARE-like"/>
    <property type="match status" value="1"/>
</dbReference>
<dbReference type="Pfam" id="PF00928">
    <property type="entry name" value="Adap_comp_sub"/>
    <property type="match status" value="1"/>
</dbReference>
<evidence type="ECO:0000256" key="2">
    <source>
        <dbReference type="ARBA" id="ARBA00011775"/>
    </source>
</evidence>
<evidence type="ECO:0000313" key="14">
    <source>
        <dbReference type="WBParaSite" id="ACAC_0001229701-mRNA-1"/>
    </source>
</evidence>
<comment type="subcellular location">
    <subcellularLocation>
        <location evidence="10 11">Cytoplasm</location>
    </subcellularLocation>
    <subcellularLocation>
        <location evidence="10 11">Cytoplasmic vesicle</location>
        <location evidence="10 11">COPI-coated vesicle membrane</location>
        <topology evidence="10 11">Peripheral membrane protein</topology>
        <orientation evidence="10 11">Cytoplasmic side</orientation>
    </subcellularLocation>
    <subcellularLocation>
        <location evidence="10 11">Golgi apparatus membrane</location>
        <topology evidence="10 11">Peripheral membrane protein</topology>
        <orientation evidence="10 11">Cytoplasmic side</orientation>
    </subcellularLocation>
</comment>
<protein>
    <recommendedName>
        <fullName evidence="10">Coatomer subunit delta</fullName>
    </recommendedName>
</protein>
<evidence type="ECO:0000259" key="12">
    <source>
        <dbReference type="PROSITE" id="PS51072"/>
    </source>
</evidence>
<dbReference type="GO" id="GO:0006890">
    <property type="term" value="P:retrograde vesicle-mediated transport, Golgi to endoplasmic reticulum"/>
    <property type="evidence" value="ECO:0007669"/>
    <property type="project" value="UniProtKB-UniRule"/>
</dbReference>
<evidence type="ECO:0000256" key="6">
    <source>
        <dbReference type="ARBA" id="ARBA00022927"/>
    </source>
</evidence>
<dbReference type="Gene3D" id="2.60.40.1170">
    <property type="entry name" value="Mu homology domain, subdomain B"/>
    <property type="match status" value="1"/>
</dbReference>
<comment type="function">
    <text evidence="10">The coatomer is a cytosolic protein complex that binds to dilysine motifs and reversibly associates with Golgi non-clathrin-coated vesicles, which further mediate biosynthetic protein transport from the ER, via the Golgi up to the trans Golgi network. Coatomer complex is required for budding from Golgi membranes, and is essential for the retrograde Golgi-to-ER transport of dilysine-tagged proteins.</text>
</comment>
<keyword evidence="3 10" id="KW-0813">Transport</keyword>
<dbReference type="WBParaSite" id="ACAC_0001229701-mRNA-1">
    <property type="protein sequence ID" value="ACAC_0001229701-mRNA-1"/>
    <property type="gene ID" value="ACAC_0001229701"/>
</dbReference>
<dbReference type="GO" id="GO:0030126">
    <property type="term" value="C:COPI vesicle coat"/>
    <property type="evidence" value="ECO:0007669"/>
    <property type="project" value="UniProtKB-UniRule"/>
</dbReference>
<dbReference type="GO" id="GO:0051645">
    <property type="term" value="P:Golgi localization"/>
    <property type="evidence" value="ECO:0007669"/>
    <property type="project" value="TreeGrafter"/>
</dbReference>
<dbReference type="InterPro" id="IPR036168">
    <property type="entry name" value="AP2_Mu_C_sf"/>
</dbReference>
<dbReference type="FunFam" id="2.60.40.1170:FF:000007">
    <property type="entry name" value="Coatomer subunit delta"/>
    <property type="match status" value="1"/>
</dbReference>
<dbReference type="STRING" id="6313.A0A0K0DL55"/>
<dbReference type="FunFam" id="3.30.450.60:FF:000003">
    <property type="entry name" value="Coatomer subunit delta"/>
    <property type="match status" value="1"/>
</dbReference>
<dbReference type="SUPFAM" id="SSF49447">
    <property type="entry name" value="Second domain of Mu2 adaptin subunit (ap50) of ap2 adaptor"/>
    <property type="match status" value="1"/>
</dbReference>
<organism evidence="13 14">
    <name type="scientific">Angiostrongylus cantonensis</name>
    <name type="common">Rat lungworm</name>
    <dbReference type="NCBI Taxonomy" id="6313"/>
    <lineage>
        <taxon>Eukaryota</taxon>
        <taxon>Metazoa</taxon>
        <taxon>Ecdysozoa</taxon>
        <taxon>Nematoda</taxon>
        <taxon>Chromadorea</taxon>
        <taxon>Rhabditida</taxon>
        <taxon>Rhabditina</taxon>
        <taxon>Rhabditomorpha</taxon>
        <taxon>Strongyloidea</taxon>
        <taxon>Metastrongylidae</taxon>
        <taxon>Angiostrongylus</taxon>
    </lineage>
</organism>
<proteinExistence type="inferred from homology"/>
<dbReference type="CDD" id="cd09254">
    <property type="entry name" value="AP_delta-COPI_MHD"/>
    <property type="match status" value="1"/>
</dbReference>
<keyword evidence="8 10" id="KW-0472">Membrane</keyword>
<name>A0A0K0DL55_ANGCA</name>
<dbReference type="AlphaFoldDB" id="A0A0K0DL55"/>
<dbReference type="GO" id="GO:0015031">
    <property type="term" value="P:protein transport"/>
    <property type="evidence" value="ECO:0007669"/>
    <property type="project" value="UniProtKB-KW"/>
</dbReference>
<evidence type="ECO:0000256" key="8">
    <source>
        <dbReference type="ARBA" id="ARBA00023136"/>
    </source>
</evidence>
<evidence type="ECO:0000256" key="5">
    <source>
        <dbReference type="ARBA" id="ARBA00022892"/>
    </source>
</evidence>
<dbReference type="InterPro" id="IPR011012">
    <property type="entry name" value="Longin-like_dom_sf"/>
</dbReference>
<keyword evidence="4 10" id="KW-0963">Cytoplasm</keyword>
<comment type="similarity">
    <text evidence="1 10">Belongs to the adaptor complexes medium subunit family. Delta-COP subfamily.</text>
</comment>
<dbReference type="PANTHER" id="PTHR10121">
    <property type="entry name" value="COATOMER SUBUNIT DELTA"/>
    <property type="match status" value="1"/>
</dbReference>
<dbReference type="Gene3D" id="3.30.450.60">
    <property type="match status" value="1"/>
</dbReference>
<evidence type="ECO:0000313" key="13">
    <source>
        <dbReference type="Proteomes" id="UP000035642"/>
    </source>
</evidence>
<evidence type="ECO:0000256" key="1">
    <source>
        <dbReference type="ARBA" id="ARBA00010516"/>
    </source>
</evidence>
<dbReference type="InterPro" id="IPR022775">
    <property type="entry name" value="AP_mu_sigma_su"/>
</dbReference>
<sequence>MVLISASIVSKSGKALVTRVFVSDMTRARMEGLLDAFPKLIGNDKDPAQRQHTFIETDSVRYVYHPLDNLYMVLITTKTSNILEDLETLRLFSRVIPEYCRSNEEKEILAHDFDLIFAFDEVVTLGYRENVNLAQIRTFTDMDSHEERVFLQIKEAQERAAKQAMAEKAKEFKRMQKEALSKGLKPSAANFSSASGISSSSTPLTAVQETFTAKPTNTSTRTGGGKALKLGAKTDEDAFLQQLRQEGQNIAPVERSPREATTASTAVAQVSNVKREAVHICTEEKMVATVSRDGGLQGAEVLQCYKRVVSSLTFKPHRNTTPLTKLAPTFVSLSVSAPEFNTVAIQMHNSAPAGAQLQVHPNLDKNDWHTSAMLKLKSAGKPFPVNTNCGVLKWKMVLTEEEQLPVTLNCWPQESPNGCQVNIEYTLQRVDLSLENVIITVPLPAATVPVVSECEGSYDYQKARNQIVWTIPVIDSTNSAGTLEFSVPNGHADHFFPVQVRFYAEKLYCDIGVDAVRSMDGSSHVPYSTETRFISDKYEIV</sequence>
<keyword evidence="5 10" id="KW-0931">ER-Golgi transport</keyword>
<evidence type="ECO:0000256" key="3">
    <source>
        <dbReference type="ARBA" id="ARBA00022448"/>
    </source>
</evidence>
<evidence type="ECO:0000256" key="4">
    <source>
        <dbReference type="ARBA" id="ARBA00022490"/>
    </source>
</evidence>
<dbReference type="Proteomes" id="UP000035642">
    <property type="component" value="Unassembled WGS sequence"/>
</dbReference>
<dbReference type="PANTHER" id="PTHR10121:SF0">
    <property type="entry name" value="COATOMER SUBUNIT DELTA"/>
    <property type="match status" value="1"/>
</dbReference>
<keyword evidence="9 10" id="KW-0968">Cytoplasmic vesicle</keyword>
<evidence type="ECO:0000256" key="7">
    <source>
        <dbReference type="ARBA" id="ARBA00023034"/>
    </source>
</evidence>